<dbReference type="Proteomes" id="UP000192674">
    <property type="component" value="Unassembled WGS sequence"/>
</dbReference>
<dbReference type="InterPro" id="IPR016181">
    <property type="entry name" value="Acyl_CoA_acyltransferase"/>
</dbReference>
<keyword evidence="1 4" id="KW-0808">Transferase</keyword>
<dbReference type="PROSITE" id="PS51186">
    <property type="entry name" value="GNAT"/>
    <property type="match status" value="1"/>
</dbReference>
<dbReference type="EMBL" id="FWXV01000006">
    <property type="protein sequence ID" value="SMD21112.1"/>
    <property type="molecule type" value="Genomic_DNA"/>
</dbReference>
<accession>A0A1W2FHH0</accession>
<dbReference type="PANTHER" id="PTHR43877:SF2">
    <property type="entry name" value="AMINOALKYLPHOSPHONATE N-ACETYLTRANSFERASE-RELATED"/>
    <property type="match status" value="1"/>
</dbReference>
<dbReference type="CDD" id="cd04301">
    <property type="entry name" value="NAT_SF"/>
    <property type="match status" value="1"/>
</dbReference>
<protein>
    <submittedName>
        <fullName evidence="4">Acetyltransferase (GNAT) family protein</fullName>
    </submittedName>
</protein>
<dbReference type="InterPro" id="IPR050832">
    <property type="entry name" value="Bact_Acetyltransf"/>
</dbReference>
<evidence type="ECO:0000313" key="5">
    <source>
        <dbReference type="Proteomes" id="UP000192674"/>
    </source>
</evidence>
<keyword evidence="2" id="KW-0012">Acyltransferase</keyword>
<dbReference type="AlphaFoldDB" id="A0A1W2FHH0"/>
<dbReference type="GO" id="GO:0016747">
    <property type="term" value="F:acyltransferase activity, transferring groups other than amino-acyl groups"/>
    <property type="evidence" value="ECO:0007669"/>
    <property type="project" value="InterPro"/>
</dbReference>
<sequence>MTAMPVLERDGWQGRIVALVTAQSARGNGIGRELTEAAEHFARENGCGRMEVTSSNHRDAAHAFYRTLGYDNWADRSGRFIKNLI</sequence>
<reference evidence="4 5" key="1">
    <citation type="submission" date="2017-04" db="EMBL/GenBank/DDBJ databases">
        <authorList>
            <person name="Afonso C.L."/>
            <person name="Miller P.J."/>
            <person name="Scott M.A."/>
            <person name="Spackman E."/>
            <person name="Goraichik I."/>
            <person name="Dimitrov K.M."/>
            <person name="Suarez D.L."/>
            <person name="Swayne D.E."/>
        </authorList>
    </citation>
    <scope>NUCLEOTIDE SEQUENCE [LARGE SCALE GENOMIC DNA]</scope>
    <source>
        <strain evidence="4 5">DSM 43828</strain>
    </source>
</reference>
<evidence type="ECO:0000259" key="3">
    <source>
        <dbReference type="PROSITE" id="PS51186"/>
    </source>
</evidence>
<evidence type="ECO:0000313" key="4">
    <source>
        <dbReference type="EMBL" id="SMD21112.1"/>
    </source>
</evidence>
<evidence type="ECO:0000256" key="1">
    <source>
        <dbReference type="ARBA" id="ARBA00022679"/>
    </source>
</evidence>
<evidence type="ECO:0000256" key="2">
    <source>
        <dbReference type="ARBA" id="ARBA00023315"/>
    </source>
</evidence>
<dbReference type="PANTHER" id="PTHR43877">
    <property type="entry name" value="AMINOALKYLPHOSPHONATE N-ACETYLTRANSFERASE-RELATED-RELATED"/>
    <property type="match status" value="1"/>
</dbReference>
<name>A0A1W2FHH0_KIBAR</name>
<gene>
    <name evidence="4" type="ORF">SAMN05661093_06738</name>
</gene>
<organism evidence="4 5">
    <name type="scientific">Kibdelosporangium aridum</name>
    <dbReference type="NCBI Taxonomy" id="2030"/>
    <lineage>
        <taxon>Bacteria</taxon>
        <taxon>Bacillati</taxon>
        <taxon>Actinomycetota</taxon>
        <taxon>Actinomycetes</taxon>
        <taxon>Pseudonocardiales</taxon>
        <taxon>Pseudonocardiaceae</taxon>
        <taxon>Kibdelosporangium</taxon>
    </lineage>
</organism>
<dbReference type="SUPFAM" id="SSF55729">
    <property type="entry name" value="Acyl-CoA N-acyltransferases (Nat)"/>
    <property type="match status" value="1"/>
</dbReference>
<dbReference type="InterPro" id="IPR000182">
    <property type="entry name" value="GNAT_dom"/>
</dbReference>
<proteinExistence type="predicted"/>
<dbReference type="Gene3D" id="3.40.630.30">
    <property type="match status" value="1"/>
</dbReference>
<feature type="domain" description="N-acetyltransferase" evidence="3">
    <location>
        <begin position="1"/>
        <end position="85"/>
    </location>
</feature>
<keyword evidence="5" id="KW-1185">Reference proteome</keyword>
<dbReference type="Pfam" id="PF00583">
    <property type="entry name" value="Acetyltransf_1"/>
    <property type="match status" value="1"/>
</dbReference>